<feature type="non-terminal residue" evidence="1">
    <location>
        <position position="48"/>
    </location>
</feature>
<protein>
    <submittedName>
        <fullName evidence="1">Uncharacterized protein</fullName>
    </submittedName>
</protein>
<dbReference type="AlphaFoldDB" id="A0A2P6N7A5"/>
<name>A0A2P6N7A5_9EUKA</name>
<dbReference type="EMBL" id="MDYQ01000169">
    <property type="protein sequence ID" value="PRP79836.1"/>
    <property type="molecule type" value="Genomic_DNA"/>
</dbReference>
<proteinExistence type="predicted"/>
<sequence length="48" mass="5137">MHANKSSSPAGLHGCQQCAPLPESQVDQFLRFLLDVVTRAVLALKSAT</sequence>
<accession>A0A2P6N7A5</accession>
<evidence type="ECO:0000313" key="1">
    <source>
        <dbReference type="EMBL" id="PRP79836.1"/>
    </source>
</evidence>
<comment type="caution">
    <text evidence="1">The sequence shown here is derived from an EMBL/GenBank/DDBJ whole genome shotgun (WGS) entry which is preliminary data.</text>
</comment>
<gene>
    <name evidence="1" type="ORF">PROFUN_12508</name>
</gene>
<dbReference type="Proteomes" id="UP000241769">
    <property type="component" value="Unassembled WGS sequence"/>
</dbReference>
<evidence type="ECO:0000313" key="2">
    <source>
        <dbReference type="Proteomes" id="UP000241769"/>
    </source>
</evidence>
<dbReference type="InParanoid" id="A0A2P6N7A5"/>
<organism evidence="1 2">
    <name type="scientific">Planoprotostelium fungivorum</name>
    <dbReference type="NCBI Taxonomy" id="1890364"/>
    <lineage>
        <taxon>Eukaryota</taxon>
        <taxon>Amoebozoa</taxon>
        <taxon>Evosea</taxon>
        <taxon>Variosea</taxon>
        <taxon>Cavosteliida</taxon>
        <taxon>Cavosteliaceae</taxon>
        <taxon>Planoprotostelium</taxon>
    </lineage>
</organism>
<keyword evidence="2" id="KW-1185">Reference proteome</keyword>
<reference evidence="1 2" key="1">
    <citation type="journal article" date="2018" name="Genome Biol. Evol.">
        <title>Multiple Roots of Fruiting Body Formation in Amoebozoa.</title>
        <authorList>
            <person name="Hillmann F."/>
            <person name="Forbes G."/>
            <person name="Novohradska S."/>
            <person name="Ferling I."/>
            <person name="Riege K."/>
            <person name="Groth M."/>
            <person name="Westermann M."/>
            <person name="Marz M."/>
            <person name="Spaller T."/>
            <person name="Winckler T."/>
            <person name="Schaap P."/>
            <person name="Glockner G."/>
        </authorList>
    </citation>
    <scope>NUCLEOTIDE SEQUENCE [LARGE SCALE GENOMIC DNA]</scope>
    <source>
        <strain evidence="1 2">Jena</strain>
    </source>
</reference>